<evidence type="ECO:0000313" key="3">
    <source>
        <dbReference type="EMBL" id="SMG31017.1"/>
    </source>
</evidence>
<dbReference type="InterPro" id="IPR011051">
    <property type="entry name" value="RmlC_Cupin_sf"/>
</dbReference>
<dbReference type="InterPro" id="IPR050807">
    <property type="entry name" value="TransReg_Diox_bact_type"/>
</dbReference>
<dbReference type="PANTHER" id="PTHR46797:SF1">
    <property type="entry name" value="METHYLPHOSPHONATE SYNTHASE"/>
    <property type="match status" value="1"/>
</dbReference>
<dbReference type="PROSITE" id="PS50943">
    <property type="entry name" value="HTH_CROC1"/>
    <property type="match status" value="1"/>
</dbReference>
<sequence length="200" mass="21273">MKFVMPTENAVPEQDRVARVGGVIRAVRRQEGLSARALAARAGVSQAFLSQVERGLNAPSLATLYRIADALGRSPSDFLDPAPADDVLVVRAAGRVARAVTGTPAAPVTWTARGNGTIAEVYQYEIGPDDDIAGWFRRSDDLVLVMTGGLLEVEVRGRPAVELAEGDCLFAAAGTEMHWRHRGSEPARLVLCVGARSGNP</sequence>
<dbReference type="InterPro" id="IPR010982">
    <property type="entry name" value="Lambda_DNA-bd_dom_sf"/>
</dbReference>
<reference evidence="3 4" key="1">
    <citation type="submission" date="2017-04" db="EMBL/GenBank/DDBJ databases">
        <authorList>
            <person name="Varghese N."/>
            <person name="Submissions S."/>
        </authorList>
    </citation>
    <scope>NUCLEOTIDE SEQUENCE [LARGE SCALE GENOMIC DNA]</scope>
    <source>
        <strain evidence="3 4">J3</strain>
    </source>
</reference>
<accession>A0ABY1M9D7</accession>
<evidence type="ECO:0000313" key="4">
    <source>
        <dbReference type="Proteomes" id="UP000193566"/>
    </source>
</evidence>
<gene>
    <name evidence="3" type="ORF">SAMN02745947_02012</name>
</gene>
<dbReference type="SUPFAM" id="SSF47413">
    <property type="entry name" value="lambda repressor-like DNA-binding domains"/>
    <property type="match status" value="1"/>
</dbReference>
<dbReference type="InterPro" id="IPR014710">
    <property type="entry name" value="RmlC-like_jellyroll"/>
</dbReference>
<dbReference type="InterPro" id="IPR001387">
    <property type="entry name" value="Cro/C1-type_HTH"/>
</dbReference>
<proteinExistence type="predicted"/>
<dbReference type="SMART" id="SM00530">
    <property type="entry name" value="HTH_XRE"/>
    <property type="match status" value="1"/>
</dbReference>
<feature type="domain" description="HTH cro/C1-type" evidence="2">
    <location>
        <begin position="24"/>
        <end position="78"/>
    </location>
</feature>
<dbReference type="EMBL" id="FXAV01000004">
    <property type="protein sequence ID" value="SMG31017.1"/>
    <property type="molecule type" value="Genomic_DNA"/>
</dbReference>
<evidence type="ECO:0000259" key="2">
    <source>
        <dbReference type="PROSITE" id="PS50943"/>
    </source>
</evidence>
<dbReference type="CDD" id="cd00093">
    <property type="entry name" value="HTH_XRE"/>
    <property type="match status" value="1"/>
</dbReference>
<dbReference type="PANTHER" id="PTHR46797">
    <property type="entry name" value="HTH-TYPE TRANSCRIPTIONAL REGULATOR"/>
    <property type="match status" value="1"/>
</dbReference>
<dbReference type="CDD" id="cd02208">
    <property type="entry name" value="cupin_RmlC-like"/>
    <property type="match status" value="1"/>
</dbReference>
<dbReference type="Pfam" id="PF01381">
    <property type="entry name" value="HTH_3"/>
    <property type="match status" value="1"/>
</dbReference>
<dbReference type="Gene3D" id="1.10.260.40">
    <property type="entry name" value="lambda repressor-like DNA-binding domains"/>
    <property type="match status" value="1"/>
</dbReference>
<dbReference type="Proteomes" id="UP000193566">
    <property type="component" value="Unassembled WGS sequence"/>
</dbReference>
<comment type="caution">
    <text evidence="3">The sequence shown here is derived from an EMBL/GenBank/DDBJ whole genome shotgun (WGS) entry which is preliminary data.</text>
</comment>
<dbReference type="SUPFAM" id="SSF51182">
    <property type="entry name" value="RmlC-like cupins"/>
    <property type="match status" value="1"/>
</dbReference>
<keyword evidence="4" id="KW-1185">Reference proteome</keyword>
<organism evidence="3 4">
    <name type="scientific">Rhodococcus rhodochrous J3</name>
    <dbReference type="NCBI Taxonomy" id="903528"/>
    <lineage>
        <taxon>Bacteria</taxon>
        <taxon>Bacillati</taxon>
        <taxon>Actinomycetota</taxon>
        <taxon>Actinomycetes</taxon>
        <taxon>Mycobacteriales</taxon>
        <taxon>Nocardiaceae</taxon>
        <taxon>Rhodococcus</taxon>
    </lineage>
</organism>
<dbReference type="Gene3D" id="2.60.120.10">
    <property type="entry name" value="Jelly Rolls"/>
    <property type="match status" value="1"/>
</dbReference>
<protein>
    <submittedName>
        <fullName evidence="3">Transcriptional regulator, XRE family with cupin sensor</fullName>
    </submittedName>
</protein>
<name>A0ABY1M9D7_RHORH</name>
<keyword evidence="1" id="KW-0238">DNA-binding</keyword>
<evidence type="ECO:0000256" key="1">
    <source>
        <dbReference type="ARBA" id="ARBA00023125"/>
    </source>
</evidence>